<feature type="domain" description="RCK N-terminal" evidence="2">
    <location>
        <begin position="361"/>
        <end position="482"/>
    </location>
</feature>
<keyword evidence="1" id="KW-1133">Transmembrane helix</keyword>
<dbReference type="SUPFAM" id="SSF51735">
    <property type="entry name" value="NAD(P)-binding Rossmann-fold domains"/>
    <property type="match status" value="2"/>
</dbReference>
<accession>A0ABQ5QSK4</accession>
<keyword evidence="4" id="KW-1185">Reference proteome</keyword>
<gene>
    <name evidence="3" type="ORF">Pa4123_26640</name>
</gene>
<protein>
    <submittedName>
        <fullName evidence="3">Potassium transporter TrkA</fullName>
    </submittedName>
</protein>
<dbReference type="SUPFAM" id="SSF116726">
    <property type="entry name" value="TrkA C-terminal domain-like"/>
    <property type="match status" value="1"/>
</dbReference>
<reference evidence="3" key="1">
    <citation type="submission" date="2022-12" db="EMBL/GenBank/DDBJ databases">
        <title>New Phytohabitans aurantiacus sp. RD004123 nov., an actinomycete isolated from soil.</title>
        <authorList>
            <person name="Triningsih D.W."/>
            <person name="Harunari E."/>
            <person name="Igarashi Y."/>
        </authorList>
    </citation>
    <scope>NUCLEOTIDE SEQUENCE</scope>
    <source>
        <strain evidence="3">RD004123</strain>
    </source>
</reference>
<evidence type="ECO:0000256" key="1">
    <source>
        <dbReference type="SAM" id="Phobius"/>
    </source>
</evidence>
<dbReference type="InterPro" id="IPR036721">
    <property type="entry name" value="RCK_C_sf"/>
</dbReference>
<dbReference type="Proteomes" id="UP001144280">
    <property type="component" value="Unassembled WGS sequence"/>
</dbReference>
<comment type="caution">
    <text evidence="3">The sequence shown here is derived from an EMBL/GenBank/DDBJ whole genome shotgun (WGS) entry which is preliminary data.</text>
</comment>
<proteinExistence type="predicted"/>
<dbReference type="PROSITE" id="PS51201">
    <property type="entry name" value="RCK_N"/>
    <property type="match status" value="1"/>
</dbReference>
<dbReference type="Gene3D" id="3.30.70.1450">
    <property type="entry name" value="Regulator of K+ conductance, C-terminal domain"/>
    <property type="match status" value="1"/>
</dbReference>
<dbReference type="Pfam" id="PF02254">
    <property type="entry name" value="TrkA_N"/>
    <property type="match status" value="2"/>
</dbReference>
<evidence type="ECO:0000259" key="2">
    <source>
        <dbReference type="PROSITE" id="PS51201"/>
    </source>
</evidence>
<evidence type="ECO:0000313" key="4">
    <source>
        <dbReference type="Proteomes" id="UP001144280"/>
    </source>
</evidence>
<dbReference type="PANTHER" id="PTHR43833">
    <property type="entry name" value="POTASSIUM CHANNEL PROTEIN 2-RELATED-RELATED"/>
    <property type="match status" value="1"/>
</dbReference>
<name>A0ABQ5QSK4_9ACTN</name>
<keyword evidence="1" id="KW-0472">Membrane</keyword>
<feature type="transmembrane region" description="Helical" evidence="1">
    <location>
        <begin position="320"/>
        <end position="345"/>
    </location>
</feature>
<keyword evidence="1" id="KW-0812">Transmembrane</keyword>
<sequence>MIALATIPVMSVDPWRNRARRAVAARLRPNGETRPHYVVCGNDALTYRLVKELVSASAGWVTVIVPNKRRSEVADLARIKGIQIIRADRLTEETFRAAGLAGAECLALVHQDDVGNIHAALCAQAVEPRIRLVMRIFSSRLGSGVKRLFADCEVMSDSAMAAPAFVAAALGEPAPTHFRHAGRTLYVARREDVRADTVVCGLADTRQRNNPRVLPANPGDADLVLAEATGQPSGTVLAARKLARQRRRRRPVAAVVRGLRAFVNRKTGVATIAVLAVVAIFGTLLARTQDLELWKALYFVLLTTITGSDVELDTGWGVQVMQVILTVAGLALIPLITAAVVEAVVNTRLALNVGRLRTPRLDHVVVVGLGNVGTRVIRQLNDLGVEVVAIDKDPEARGAAVARQLEIPLIVGDVAQEEVLRSASVETCQALVVVSTDDVSNLQAALHGRALRADLRVVMRLFDGDLAKRIQRAFNIAVSRSVSYLAAPSFAAAMMNRDVIATIPVDRHALLVAEVPVAHGSALDGKVIGQATRPDAVRVIALHKFGEPRPIWSPQTAYRVQGGDRLTVVARRAGLGWLVKQTMPAPPEMTAPTKPPA</sequence>
<evidence type="ECO:0000313" key="3">
    <source>
        <dbReference type="EMBL" id="GLH97389.1"/>
    </source>
</evidence>
<dbReference type="Gene3D" id="3.40.50.720">
    <property type="entry name" value="NAD(P)-binding Rossmann-like Domain"/>
    <property type="match status" value="2"/>
</dbReference>
<dbReference type="InterPro" id="IPR036291">
    <property type="entry name" value="NAD(P)-bd_dom_sf"/>
</dbReference>
<dbReference type="InterPro" id="IPR050721">
    <property type="entry name" value="Trk_Ktr_HKT_K-transport"/>
</dbReference>
<dbReference type="PANTHER" id="PTHR43833:SF11">
    <property type="entry name" value="VOLTAGE-GATED POTASSIUM CHANNEL KCH"/>
    <property type="match status" value="1"/>
</dbReference>
<feature type="transmembrane region" description="Helical" evidence="1">
    <location>
        <begin position="267"/>
        <end position="286"/>
    </location>
</feature>
<organism evidence="3 4">
    <name type="scientific">Phytohabitans aurantiacus</name>
    <dbReference type="NCBI Taxonomy" id="3016789"/>
    <lineage>
        <taxon>Bacteria</taxon>
        <taxon>Bacillati</taxon>
        <taxon>Actinomycetota</taxon>
        <taxon>Actinomycetes</taxon>
        <taxon>Micromonosporales</taxon>
        <taxon>Micromonosporaceae</taxon>
    </lineage>
</organism>
<dbReference type="InterPro" id="IPR003148">
    <property type="entry name" value="RCK_N"/>
</dbReference>
<dbReference type="EMBL" id="BSDI01000010">
    <property type="protein sequence ID" value="GLH97389.1"/>
    <property type="molecule type" value="Genomic_DNA"/>
</dbReference>